<organism evidence="1 3">
    <name type="scientific">Bacillus glycinifermentans</name>
    <dbReference type="NCBI Taxonomy" id="1664069"/>
    <lineage>
        <taxon>Bacteria</taxon>
        <taxon>Bacillati</taxon>
        <taxon>Bacillota</taxon>
        <taxon>Bacilli</taxon>
        <taxon>Bacillales</taxon>
        <taxon>Bacillaceae</taxon>
        <taxon>Bacillus</taxon>
    </lineage>
</organism>
<dbReference type="InterPro" id="IPR041025">
    <property type="entry name" value="HNH_repeat"/>
</dbReference>
<dbReference type="RefSeq" id="WP_048355915.1">
    <property type="nucleotide sequence ID" value="NZ_JARRTL010000027.1"/>
</dbReference>
<dbReference type="Proteomes" id="UP001341297">
    <property type="component" value="Unassembled WGS sequence"/>
</dbReference>
<gene>
    <name evidence="1" type="ORF">AB447_209260</name>
    <name evidence="2" type="ORF">P8828_20805</name>
</gene>
<comment type="caution">
    <text evidence="1">The sequence shown here is derived from an EMBL/GenBank/DDBJ whole genome shotgun (WGS) entry which is preliminary data.</text>
</comment>
<evidence type="ECO:0000313" key="1">
    <source>
        <dbReference type="EMBL" id="KRT87143.1"/>
    </source>
</evidence>
<name>A0A0T6BI68_9BACI</name>
<dbReference type="Pfam" id="PF18780">
    <property type="entry name" value="HNH_repeat"/>
    <property type="match status" value="4"/>
</dbReference>
<reference evidence="2 4" key="3">
    <citation type="submission" date="2023-03" db="EMBL/GenBank/DDBJ databases">
        <title>Agriculturally important microbes genome sequencing.</title>
        <authorList>
            <person name="Dunlap C."/>
        </authorList>
    </citation>
    <scope>NUCLEOTIDE SEQUENCE [LARGE SCALE GENOMIC DNA]</scope>
    <source>
        <strain evidence="2 4">CBP-3203</strain>
    </source>
</reference>
<keyword evidence="4" id="KW-1185">Reference proteome</keyword>
<protein>
    <submittedName>
        <fullName evidence="1">Uncharacterized protein</fullName>
    </submittedName>
</protein>
<dbReference type="AlphaFoldDB" id="A0A0T6BI68"/>
<evidence type="ECO:0000313" key="3">
    <source>
        <dbReference type="Proteomes" id="UP000036168"/>
    </source>
</evidence>
<evidence type="ECO:0000313" key="2">
    <source>
        <dbReference type="EMBL" id="MEC0487197.1"/>
    </source>
</evidence>
<dbReference type="Proteomes" id="UP000036168">
    <property type="component" value="Unassembled WGS sequence"/>
</dbReference>
<evidence type="ECO:0000313" key="4">
    <source>
        <dbReference type="Proteomes" id="UP001341297"/>
    </source>
</evidence>
<reference evidence="1" key="2">
    <citation type="submission" date="2015-10" db="EMBL/GenBank/DDBJ databases">
        <authorList>
            <person name="Gilbert D.G."/>
        </authorList>
    </citation>
    <scope>NUCLEOTIDE SEQUENCE</scope>
    <source>
        <strain evidence="1">GO-13</strain>
    </source>
</reference>
<dbReference type="OrthoDB" id="184570at2"/>
<reference evidence="1 3" key="1">
    <citation type="journal article" date="2015" name="Int. J. Syst. Evol. Microbiol.">
        <title>Bacillus glycinifermentans sp. nov., isolated from fermented soybean paste.</title>
        <authorList>
            <person name="Kim S.J."/>
            <person name="Dunlap C.A."/>
            <person name="Kwon S.W."/>
            <person name="Rooney A.P."/>
        </authorList>
    </citation>
    <scope>NUCLEOTIDE SEQUENCE [LARGE SCALE GENOMIC DNA]</scope>
    <source>
        <strain evidence="1 3">GO-13</strain>
    </source>
</reference>
<proteinExistence type="predicted"/>
<dbReference type="EMBL" id="LECW02000082">
    <property type="protein sequence ID" value="KRT87143.1"/>
    <property type="molecule type" value="Genomic_DNA"/>
</dbReference>
<sequence length="226" mass="26206">MPRKYTKEELIEMLKSRAEELGRSPRQREVKQYSTIVNHFGTFNNGLEAARLIPNKDYTKEELIEILQQRSKELGRSPKKEEVKQDQTIRRNFGSFNKGLEAAGLTPGKRREYTEEELIDILQNKAKELGRPPKKREVRQWSAIVKHFGSFNKGLEAAGLTPRKRREYTEEELIHILQEKAKELGRSPKQMEVKQWSTIVKRFGNFNKGLIAAGLAPNHKGRKPKN</sequence>
<dbReference type="EMBL" id="JARRTL010000027">
    <property type="protein sequence ID" value="MEC0487197.1"/>
    <property type="molecule type" value="Genomic_DNA"/>
</dbReference>
<accession>A0A0T6BI68</accession>